<dbReference type="AlphaFoldDB" id="A0AAN9VWS9"/>
<evidence type="ECO:0000313" key="5">
    <source>
        <dbReference type="Proteomes" id="UP001378592"/>
    </source>
</evidence>
<accession>A0AAN9VWS9</accession>
<dbReference type="FunFam" id="2.40.10.10:FF:000068">
    <property type="entry name" value="transmembrane protease serine 2"/>
    <property type="match status" value="1"/>
</dbReference>
<dbReference type="Pfam" id="PF00089">
    <property type="entry name" value="Trypsin"/>
    <property type="match status" value="1"/>
</dbReference>
<dbReference type="EMBL" id="JAZDUA010000171">
    <property type="protein sequence ID" value="KAK7865599.1"/>
    <property type="molecule type" value="Genomic_DNA"/>
</dbReference>
<dbReference type="InterPro" id="IPR043504">
    <property type="entry name" value="Peptidase_S1_PA_chymotrypsin"/>
</dbReference>
<dbReference type="PANTHER" id="PTHR24260:SF136">
    <property type="entry name" value="GH08193P-RELATED"/>
    <property type="match status" value="1"/>
</dbReference>
<sequence>MPRPLALVAGAYILICCGWIDALISDPAVVCPALSEPTRTIKCNLNGTQVDCNKSMVPGTEAVVQCGLFYTHIKQLSRFFIRCQPNGTWSGEITPCEPKCGETNPSTRVVVSLRGYHYWWYLSKKTKESPFDIPWHAGVYLKYEEKIILICGGTIISERVIVTAAHCFWDVSSSQQKDQKLFKIAAGKIFHDWYSDELDAQKREIDKIILHPRFRGDVLNWMADISLVKLREPLIMTFAIRPICIDFDKQFQTLFTPGKMGVVVGWGGNVNETRREKLRQLNLPYVEFEECEKAVPQSFLAFLTNDKFCAGYLNGTSVCPGDNGGGYATKFRDGKWYLMGVVSVGVPAKDESICNVFSYTTYTSVSFYYDFISSLE</sequence>
<keyword evidence="1" id="KW-1015">Disulfide bond</keyword>
<dbReference type="Gene3D" id="2.10.70.10">
    <property type="entry name" value="Complement Module, domain 1"/>
    <property type="match status" value="1"/>
</dbReference>
<dbReference type="InterPro" id="IPR001254">
    <property type="entry name" value="Trypsin_dom"/>
</dbReference>
<feature type="chain" id="PRO_5042958689" description="Peptidase S1 domain-containing protein" evidence="2">
    <location>
        <begin position="23"/>
        <end position="376"/>
    </location>
</feature>
<dbReference type="PRINTS" id="PR00722">
    <property type="entry name" value="CHYMOTRYPSIN"/>
</dbReference>
<feature type="domain" description="Peptidase S1" evidence="3">
    <location>
        <begin position="110"/>
        <end position="376"/>
    </location>
</feature>
<name>A0AAN9VWS9_9ORTH</name>
<dbReference type="SUPFAM" id="SSF50494">
    <property type="entry name" value="Trypsin-like serine proteases"/>
    <property type="match status" value="1"/>
</dbReference>
<dbReference type="SMART" id="SM00020">
    <property type="entry name" value="Tryp_SPc"/>
    <property type="match status" value="1"/>
</dbReference>
<dbReference type="Proteomes" id="UP001378592">
    <property type="component" value="Unassembled WGS sequence"/>
</dbReference>
<evidence type="ECO:0000256" key="2">
    <source>
        <dbReference type="SAM" id="SignalP"/>
    </source>
</evidence>
<gene>
    <name evidence="4" type="ORF">R5R35_012675</name>
</gene>
<dbReference type="InterPro" id="IPR009003">
    <property type="entry name" value="Peptidase_S1_PA"/>
</dbReference>
<evidence type="ECO:0000259" key="3">
    <source>
        <dbReference type="PROSITE" id="PS50240"/>
    </source>
</evidence>
<proteinExistence type="predicted"/>
<organism evidence="4 5">
    <name type="scientific">Gryllus longicercus</name>
    <dbReference type="NCBI Taxonomy" id="2509291"/>
    <lineage>
        <taxon>Eukaryota</taxon>
        <taxon>Metazoa</taxon>
        <taxon>Ecdysozoa</taxon>
        <taxon>Arthropoda</taxon>
        <taxon>Hexapoda</taxon>
        <taxon>Insecta</taxon>
        <taxon>Pterygota</taxon>
        <taxon>Neoptera</taxon>
        <taxon>Polyneoptera</taxon>
        <taxon>Orthoptera</taxon>
        <taxon>Ensifera</taxon>
        <taxon>Gryllidea</taxon>
        <taxon>Grylloidea</taxon>
        <taxon>Gryllidae</taxon>
        <taxon>Gryllinae</taxon>
        <taxon>Gryllus</taxon>
    </lineage>
</organism>
<dbReference type="PROSITE" id="PS50240">
    <property type="entry name" value="TRYPSIN_DOM"/>
    <property type="match status" value="1"/>
</dbReference>
<dbReference type="InterPro" id="IPR018114">
    <property type="entry name" value="TRYPSIN_HIS"/>
</dbReference>
<evidence type="ECO:0000256" key="1">
    <source>
        <dbReference type="ARBA" id="ARBA00023157"/>
    </source>
</evidence>
<dbReference type="PROSITE" id="PS00134">
    <property type="entry name" value="TRYPSIN_HIS"/>
    <property type="match status" value="1"/>
</dbReference>
<evidence type="ECO:0000313" key="4">
    <source>
        <dbReference type="EMBL" id="KAK7865599.1"/>
    </source>
</evidence>
<dbReference type="GO" id="GO:0004252">
    <property type="term" value="F:serine-type endopeptidase activity"/>
    <property type="evidence" value="ECO:0007669"/>
    <property type="project" value="InterPro"/>
</dbReference>
<protein>
    <recommendedName>
        <fullName evidence="3">Peptidase S1 domain-containing protein</fullName>
    </recommendedName>
</protein>
<keyword evidence="5" id="KW-1185">Reference proteome</keyword>
<dbReference type="CDD" id="cd00190">
    <property type="entry name" value="Tryp_SPc"/>
    <property type="match status" value="1"/>
</dbReference>
<reference evidence="4 5" key="1">
    <citation type="submission" date="2024-03" db="EMBL/GenBank/DDBJ databases">
        <title>The genome assembly and annotation of the cricket Gryllus longicercus Weissman &amp; Gray.</title>
        <authorList>
            <person name="Szrajer S."/>
            <person name="Gray D."/>
            <person name="Ylla G."/>
        </authorList>
    </citation>
    <scope>NUCLEOTIDE SEQUENCE [LARGE SCALE GENOMIC DNA]</scope>
    <source>
        <strain evidence="4">DAG 2021-001</strain>
        <tissue evidence="4">Whole body minus gut</tissue>
    </source>
</reference>
<feature type="signal peptide" evidence="2">
    <location>
        <begin position="1"/>
        <end position="22"/>
    </location>
</feature>
<keyword evidence="2" id="KW-0732">Signal</keyword>
<dbReference type="InterPro" id="IPR051333">
    <property type="entry name" value="CLIP_Serine_Protease"/>
</dbReference>
<dbReference type="CDD" id="cd00033">
    <property type="entry name" value="CCP"/>
    <property type="match status" value="1"/>
</dbReference>
<dbReference type="PANTHER" id="PTHR24260">
    <property type="match status" value="1"/>
</dbReference>
<dbReference type="Gene3D" id="2.40.10.10">
    <property type="entry name" value="Trypsin-like serine proteases"/>
    <property type="match status" value="2"/>
</dbReference>
<dbReference type="GO" id="GO:0006508">
    <property type="term" value="P:proteolysis"/>
    <property type="evidence" value="ECO:0007669"/>
    <property type="project" value="InterPro"/>
</dbReference>
<dbReference type="InterPro" id="IPR000436">
    <property type="entry name" value="Sushi_SCR_CCP_dom"/>
</dbReference>
<dbReference type="InterPro" id="IPR001314">
    <property type="entry name" value="Peptidase_S1A"/>
</dbReference>
<comment type="caution">
    <text evidence="4">The sequence shown here is derived from an EMBL/GenBank/DDBJ whole genome shotgun (WGS) entry which is preliminary data.</text>
</comment>